<dbReference type="Pfam" id="PF00669">
    <property type="entry name" value="Flagellin_N"/>
    <property type="match status" value="1"/>
</dbReference>
<proteinExistence type="inferred from homology"/>
<accession>A0A9Q8Q4M8</accession>
<dbReference type="InterPro" id="IPR001029">
    <property type="entry name" value="Flagellin_N"/>
</dbReference>
<evidence type="ECO:0000256" key="3">
    <source>
        <dbReference type="ARBA" id="ARBA00005709"/>
    </source>
</evidence>
<dbReference type="SUPFAM" id="SSF64518">
    <property type="entry name" value="Phase 1 flagellin"/>
    <property type="match status" value="1"/>
</dbReference>
<organism evidence="7 8">
    <name type="scientific">Moellerella wisconsensis</name>
    <dbReference type="NCBI Taxonomy" id="158849"/>
    <lineage>
        <taxon>Bacteria</taxon>
        <taxon>Pseudomonadati</taxon>
        <taxon>Pseudomonadota</taxon>
        <taxon>Gammaproteobacteria</taxon>
        <taxon>Enterobacterales</taxon>
        <taxon>Morganellaceae</taxon>
        <taxon>Moellerella</taxon>
    </lineage>
</organism>
<evidence type="ECO:0000256" key="5">
    <source>
        <dbReference type="ARBA" id="ARBA00023143"/>
    </source>
</evidence>
<keyword evidence="5" id="KW-0975">Bacterial flagellum</keyword>
<dbReference type="Proteomes" id="UP000829116">
    <property type="component" value="Chromosome"/>
</dbReference>
<sequence>MSSIYMGFNPSANQAAREMQANNSSLNKALTSLTTGNRINTAGDDAAGYTIGKNMEVKITGMNRAVRNANDAISAFQVLGGSLKGLTDRVARLQELATQANSSFNGAGDIGNIQKEVSSLIAGIDSDAKQANFNGVNLMEKEREFSVQVGDSASDQIKLNVESMTVKSLGMDKIDFSVFSSETRYLKEGPVAGKIIAQGKDTEVTGVLDANAKSTVGSTVTFTDFSGGNDLAFATGKKLSEIKASFANGESMVALQDQDGKVLTDKIAIQNDTKTKFIILDLDTSVDAAGVVKVNLSLNSATSTAEMTKTDFENLYRASIDITDVAELDKVIKADVQKKLSSRDISAANITLAGATVAAGITGTTLAAATGVELKQVLDSNGEAKKDEFYLSVTNAATKKVKLFAVEITELKSMSTGSQRSMKLTVGNEYQQELKQYDASNSKDTLLGKLKEAYDKINEVSSTVGATITGLNNTIESLSTNISNTADAHARIIKADIIETYSEASSRKVQQQAIAQAMQMANSLTEIALQAMR</sequence>
<evidence type="ECO:0000256" key="4">
    <source>
        <dbReference type="ARBA" id="ARBA00022525"/>
    </source>
</evidence>
<dbReference type="Gene3D" id="1.20.1330.10">
    <property type="entry name" value="f41 fragment of flagellin, N-terminal domain"/>
    <property type="match status" value="2"/>
</dbReference>
<dbReference type="PANTHER" id="PTHR42792">
    <property type="entry name" value="FLAGELLIN"/>
    <property type="match status" value="1"/>
</dbReference>
<comment type="subcellular location">
    <subcellularLocation>
        <location evidence="1">Bacterial flagellum</location>
    </subcellularLocation>
    <subcellularLocation>
        <location evidence="2">Secreted</location>
    </subcellularLocation>
</comment>
<name>A0A9Q8Q4M8_9GAMM</name>
<dbReference type="EMBL" id="CP093245">
    <property type="protein sequence ID" value="UNH31891.1"/>
    <property type="molecule type" value="Genomic_DNA"/>
</dbReference>
<dbReference type="PANTHER" id="PTHR42792:SF2">
    <property type="entry name" value="FLAGELLIN"/>
    <property type="match status" value="1"/>
</dbReference>
<feature type="domain" description="Flagellin N-terminal" evidence="6">
    <location>
        <begin position="10"/>
        <end position="141"/>
    </location>
</feature>
<protein>
    <recommendedName>
        <fullName evidence="6">Flagellin N-terminal domain-containing protein</fullName>
    </recommendedName>
</protein>
<dbReference type="GO" id="GO:0005198">
    <property type="term" value="F:structural molecule activity"/>
    <property type="evidence" value="ECO:0007669"/>
    <property type="project" value="UniProtKB-UniRule"/>
</dbReference>
<dbReference type="PRINTS" id="PR00207">
    <property type="entry name" value="FLAGELLIN"/>
</dbReference>
<keyword evidence="4" id="KW-0964">Secreted</keyword>
<reference evidence="7" key="1">
    <citation type="submission" date="2022-03" db="EMBL/GenBank/DDBJ databases">
        <title>ESBL-producing Moellerella wisconsensis and Escherichia marmotae isolated from wild game meat.</title>
        <authorList>
            <person name="Biggel M."/>
        </authorList>
    </citation>
    <scope>NUCLEOTIDE SEQUENCE</scope>
    <source>
        <strain evidence="7">W51</strain>
    </source>
</reference>
<dbReference type="Gene3D" id="3.30.70.2120">
    <property type="match status" value="1"/>
</dbReference>
<dbReference type="RefSeq" id="WP_241542753.1">
    <property type="nucleotide sequence ID" value="NZ_CAWQWN010000001.1"/>
</dbReference>
<evidence type="ECO:0000313" key="7">
    <source>
        <dbReference type="EMBL" id="UNH31891.1"/>
    </source>
</evidence>
<dbReference type="AlphaFoldDB" id="A0A9Q8Q4M8"/>
<gene>
    <name evidence="7" type="ORF">MNY72_06270</name>
</gene>
<evidence type="ECO:0000256" key="1">
    <source>
        <dbReference type="ARBA" id="ARBA00004365"/>
    </source>
</evidence>
<dbReference type="GO" id="GO:0005576">
    <property type="term" value="C:extracellular region"/>
    <property type="evidence" value="ECO:0007669"/>
    <property type="project" value="UniProtKB-SubCell"/>
</dbReference>
<evidence type="ECO:0000259" key="6">
    <source>
        <dbReference type="Pfam" id="PF00669"/>
    </source>
</evidence>
<comment type="similarity">
    <text evidence="3">Belongs to the bacterial flagellin family.</text>
</comment>
<dbReference type="GO" id="GO:0009288">
    <property type="term" value="C:bacterial-type flagellum"/>
    <property type="evidence" value="ECO:0007669"/>
    <property type="project" value="UniProtKB-SubCell"/>
</dbReference>
<evidence type="ECO:0000256" key="2">
    <source>
        <dbReference type="ARBA" id="ARBA00004613"/>
    </source>
</evidence>
<dbReference type="InterPro" id="IPR001492">
    <property type="entry name" value="Flagellin"/>
</dbReference>
<evidence type="ECO:0000313" key="8">
    <source>
        <dbReference type="Proteomes" id="UP000829116"/>
    </source>
</evidence>